<accession>A0A4C1VLW9</accession>
<gene>
    <name evidence="2" type="ORF">EVAR_25466_1</name>
</gene>
<evidence type="ECO:0000256" key="1">
    <source>
        <dbReference type="SAM" id="MobiDB-lite"/>
    </source>
</evidence>
<comment type="caution">
    <text evidence="2">The sequence shown here is derived from an EMBL/GenBank/DDBJ whole genome shotgun (WGS) entry which is preliminary data.</text>
</comment>
<evidence type="ECO:0000313" key="2">
    <source>
        <dbReference type="EMBL" id="GBP39643.1"/>
    </source>
</evidence>
<dbReference type="EMBL" id="BGZK01000369">
    <property type="protein sequence ID" value="GBP39643.1"/>
    <property type="molecule type" value="Genomic_DNA"/>
</dbReference>
<protein>
    <submittedName>
        <fullName evidence="2">Uncharacterized protein</fullName>
    </submittedName>
</protein>
<name>A0A4C1VLW9_EUMVA</name>
<keyword evidence="3" id="KW-1185">Reference proteome</keyword>
<organism evidence="2 3">
    <name type="scientific">Eumeta variegata</name>
    <name type="common">Bagworm moth</name>
    <name type="synonym">Eumeta japonica</name>
    <dbReference type="NCBI Taxonomy" id="151549"/>
    <lineage>
        <taxon>Eukaryota</taxon>
        <taxon>Metazoa</taxon>
        <taxon>Ecdysozoa</taxon>
        <taxon>Arthropoda</taxon>
        <taxon>Hexapoda</taxon>
        <taxon>Insecta</taxon>
        <taxon>Pterygota</taxon>
        <taxon>Neoptera</taxon>
        <taxon>Endopterygota</taxon>
        <taxon>Lepidoptera</taxon>
        <taxon>Glossata</taxon>
        <taxon>Ditrysia</taxon>
        <taxon>Tineoidea</taxon>
        <taxon>Psychidae</taxon>
        <taxon>Oiketicinae</taxon>
        <taxon>Eumeta</taxon>
    </lineage>
</organism>
<dbReference type="Proteomes" id="UP000299102">
    <property type="component" value="Unassembled WGS sequence"/>
</dbReference>
<dbReference type="AlphaFoldDB" id="A0A4C1VLW9"/>
<reference evidence="2 3" key="1">
    <citation type="journal article" date="2019" name="Commun. Biol.">
        <title>The bagworm genome reveals a unique fibroin gene that provides high tensile strength.</title>
        <authorList>
            <person name="Kono N."/>
            <person name="Nakamura H."/>
            <person name="Ohtoshi R."/>
            <person name="Tomita M."/>
            <person name="Numata K."/>
            <person name="Arakawa K."/>
        </authorList>
    </citation>
    <scope>NUCLEOTIDE SEQUENCE [LARGE SCALE GENOMIC DNA]</scope>
</reference>
<sequence>MALSSFIIPLPPPSVHSSLIRYPIPIQNASNALITTLVLRVDMGVDSSEKNYVTSVRIASYMSERRAAHVIASPQRSSCAGPMSGRSRPRGTRRPGTNQSGV</sequence>
<feature type="region of interest" description="Disordered" evidence="1">
    <location>
        <begin position="72"/>
        <end position="102"/>
    </location>
</feature>
<evidence type="ECO:0000313" key="3">
    <source>
        <dbReference type="Proteomes" id="UP000299102"/>
    </source>
</evidence>
<proteinExistence type="predicted"/>